<proteinExistence type="predicted"/>
<dbReference type="EMBL" id="CP042326">
    <property type="protein sequence ID" value="QDZ40237.1"/>
    <property type="molecule type" value="Genomic_DNA"/>
</dbReference>
<evidence type="ECO:0000313" key="1">
    <source>
        <dbReference type="EMBL" id="QDZ40237.1"/>
    </source>
</evidence>
<evidence type="ECO:0000313" key="2">
    <source>
        <dbReference type="Proteomes" id="UP000318453"/>
    </source>
</evidence>
<dbReference type="RefSeq" id="WP_146295920.1">
    <property type="nucleotide sequence ID" value="NZ_CP042326.1"/>
</dbReference>
<name>A0A5B8NMT6_9CHRO</name>
<organism evidence="1 2">
    <name type="scientific">Euhalothece natronophila Z-M001</name>
    <dbReference type="NCBI Taxonomy" id="522448"/>
    <lineage>
        <taxon>Bacteria</taxon>
        <taxon>Bacillati</taxon>
        <taxon>Cyanobacteriota</taxon>
        <taxon>Cyanophyceae</taxon>
        <taxon>Oscillatoriophycideae</taxon>
        <taxon>Chroococcales</taxon>
        <taxon>Halothecacae</taxon>
        <taxon>Halothece cluster</taxon>
        <taxon>Euhalothece</taxon>
    </lineage>
</organism>
<keyword evidence="2" id="KW-1185">Reference proteome</keyword>
<gene>
    <name evidence="1" type="ORF">FRE64_09915</name>
</gene>
<accession>A0A5B8NMT6</accession>
<dbReference type="PANTHER" id="PTHR37203:SF3">
    <property type="entry name" value="SLR0975 PROTEIN"/>
    <property type="match status" value="1"/>
</dbReference>
<dbReference type="AlphaFoldDB" id="A0A5B8NMT6"/>
<dbReference type="Proteomes" id="UP000318453">
    <property type="component" value="Chromosome"/>
</dbReference>
<dbReference type="PANTHER" id="PTHR37203">
    <property type="match status" value="1"/>
</dbReference>
<sequence>MDELRMALELATEEELKQITEILFCRRFNPLDYFGTPEPADIQSKEHSAWLDAIEHRFRFLAADGFTVLRQRSQQLSYRQVLIRVCSYLKISFSNQLSTTDLEAEIFLHLMSRAWKQLPAQEKASLNAKIQESLTEAKAPEPLPPQIQHNPINFLLKGGSVVAVSSILRPWLLQQIARQFAFHFARYQVAKNAVIRGGTAAAAQFQSHLTLKAAQQGMALNAARYGATRTVFSFLGPILWGCLVADLGWKTIATNYGRIIPTVFALAQIRLIRADEADWQFA</sequence>
<reference evidence="1" key="1">
    <citation type="submission" date="2019-08" db="EMBL/GenBank/DDBJ databases">
        <title>Carotenoids and Carotenoid Binding Proteins in the Halophilic Cyanobacterium Euhalothece sp. ZM00.</title>
        <authorList>
            <person name="Cho S.M."/>
            <person name="Song J.Y."/>
            <person name="Park Y.-I."/>
        </authorList>
    </citation>
    <scope>NUCLEOTIDE SEQUENCE [LARGE SCALE GENOMIC DNA]</scope>
    <source>
        <strain evidence="1">Z-M001</strain>
    </source>
</reference>
<dbReference type="KEGG" id="enn:FRE64_09915"/>
<dbReference type="OrthoDB" id="481313at2"/>
<protein>
    <submittedName>
        <fullName evidence="1">Uncharacterized protein</fullName>
    </submittedName>
</protein>